<dbReference type="SUPFAM" id="SSF54506">
    <property type="entry name" value="Diaminopimelate epimerase-like"/>
    <property type="match status" value="1"/>
</dbReference>
<dbReference type="GO" id="GO:0005737">
    <property type="term" value="C:cytoplasm"/>
    <property type="evidence" value="ECO:0007669"/>
    <property type="project" value="TreeGrafter"/>
</dbReference>
<evidence type="ECO:0000313" key="4">
    <source>
        <dbReference type="Proteomes" id="UP000092213"/>
    </source>
</evidence>
<dbReference type="STRING" id="463025.BAU08_18415"/>
<dbReference type="PIRSF" id="PIRSF016184">
    <property type="entry name" value="PhzC_PhzF"/>
    <property type="match status" value="1"/>
</dbReference>
<dbReference type="PANTHER" id="PTHR13774:SF32">
    <property type="entry name" value="ANTISENSE-ENHANCING SEQUENCE 1"/>
    <property type="match status" value="1"/>
</dbReference>
<dbReference type="Gene3D" id="3.10.310.10">
    <property type="entry name" value="Diaminopimelate Epimerase, Chain A, domain 1"/>
    <property type="match status" value="2"/>
</dbReference>
<reference evidence="3 4" key="1">
    <citation type="submission" date="2016-06" db="EMBL/GenBank/DDBJ databases">
        <title>Complete genome sequences of Bordetella bronchialis and Bordetella flabilis.</title>
        <authorList>
            <person name="LiPuma J.J."/>
            <person name="Spilker T."/>
        </authorList>
    </citation>
    <scope>NUCLEOTIDE SEQUENCE [LARGE SCALE GENOMIC DNA]</scope>
    <source>
        <strain evidence="3 4">AU17976</strain>
    </source>
</reference>
<dbReference type="RefSeq" id="WP_066670866.1">
    <property type="nucleotide sequence ID" value="NZ_CP016171.1"/>
</dbReference>
<sequence>MRTYRFRILNVFAESTFGGNPLCVFEDGTGLDDAEMQSLALQFNLSETTFILPSRSASARMRIFTPGYEMPFAGHPTLGTSQVVRALRGTGDSLSLETRAGIVPVQAAGDRWTLVAPGGSQPEVRAPALPAPTIAALLGVGEDDLLSEPLWLDTGAHQLVVPLKTADAVRRARPDASRLGEWETAKSGRRVAYLFAFDGRQEDEVDRVVARYFSVHPTGGLVEDPGTGSACANLGGWCLATGRALPVRARVEQGAAVDRPCFLGLDVGADRQVRVSGRVLELGSGTITLP</sequence>
<organism evidence="3 4">
    <name type="scientific">Bordetella bronchialis</name>
    <dbReference type="NCBI Taxonomy" id="463025"/>
    <lineage>
        <taxon>Bacteria</taxon>
        <taxon>Pseudomonadati</taxon>
        <taxon>Pseudomonadota</taxon>
        <taxon>Betaproteobacteria</taxon>
        <taxon>Burkholderiales</taxon>
        <taxon>Alcaligenaceae</taxon>
        <taxon>Bordetella</taxon>
    </lineage>
</organism>
<name>A0A193G084_9BORD</name>
<comment type="similarity">
    <text evidence="1">Belongs to the PhzF family.</text>
</comment>
<evidence type="ECO:0000256" key="2">
    <source>
        <dbReference type="PIRSR" id="PIRSR016184-1"/>
    </source>
</evidence>
<dbReference type="InterPro" id="IPR003719">
    <property type="entry name" value="Phenazine_PhzF-like"/>
</dbReference>
<gene>
    <name evidence="3" type="ORF">BAU08_18415</name>
</gene>
<dbReference type="GO" id="GO:0016853">
    <property type="term" value="F:isomerase activity"/>
    <property type="evidence" value="ECO:0007669"/>
    <property type="project" value="TreeGrafter"/>
</dbReference>
<dbReference type="Pfam" id="PF02567">
    <property type="entry name" value="PhzC-PhzF"/>
    <property type="match status" value="1"/>
</dbReference>
<feature type="active site" evidence="2">
    <location>
        <position position="47"/>
    </location>
</feature>
<dbReference type="Proteomes" id="UP000092213">
    <property type="component" value="Chromosome"/>
</dbReference>
<dbReference type="NCBIfam" id="TIGR00654">
    <property type="entry name" value="PhzF_family"/>
    <property type="match status" value="1"/>
</dbReference>
<dbReference type="AlphaFoldDB" id="A0A193G084"/>
<evidence type="ECO:0000256" key="1">
    <source>
        <dbReference type="ARBA" id="ARBA00008270"/>
    </source>
</evidence>
<protein>
    <submittedName>
        <fullName evidence="3">Phenazine biosynthesis protein PhzC/PhzF</fullName>
    </submittedName>
</protein>
<dbReference type="EMBL" id="CP016171">
    <property type="protein sequence ID" value="ANN73058.1"/>
    <property type="molecule type" value="Genomic_DNA"/>
</dbReference>
<dbReference type="PANTHER" id="PTHR13774">
    <property type="entry name" value="PHENAZINE BIOSYNTHESIS PROTEIN"/>
    <property type="match status" value="1"/>
</dbReference>
<accession>A0A193G084</accession>
<proteinExistence type="inferred from homology"/>
<evidence type="ECO:0000313" key="3">
    <source>
        <dbReference type="EMBL" id="ANN73058.1"/>
    </source>
</evidence>